<gene>
    <name evidence="2" type="ORF">FB550_10511</name>
</gene>
<organism evidence="2 3">
    <name type="scientific">Neobacillus bataviensis</name>
    <dbReference type="NCBI Taxonomy" id="220685"/>
    <lineage>
        <taxon>Bacteria</taxon>
        <taxon>Bacillati</taxon>
        <taxon>Bacillota</taxon>
        <taxon>Bacilli</taxon>
        <taxon>Bacillales</taxon>
        <taxon>Bacillaceae</taxon>
        <taxon>Neobacillus</taxon>
    </lineage>
</organism>
<sequence length="162" mass="19711">MSMKNKWLFNISMVLLSWIPIPFLGWRSIKKFFPAFIFVYLINCIDVPIGKKRRWWWFYNKPNSFFYNEFPFLIGPMLSVALCSLKWAYGNFKKFIMISAIFHLFFTILAKSLFPRIKLFKLVRLNAVQFFLYFFYKAFLIYGFQYIFNIKKRLFNPRGFNG</sequence>
<dbReference type="Proteomes" id="UP000319671">
    <property type="component" value="Unassembled WGS sequence"/>
</dbReference>
<protein>
    <submittedName>
        <fullName evidence="2">Uncharacterized protein</fullName>
    </submittedName>
</protein>
<accession>A0A561DE12</accession>
<dbReference type="EMBL" id="VIVN01000005">
    <property type="protein sequence ID" value="TWE01646.1"/>
    <property type="molecule type" value="Genomic_DNA"/>
</dbReference>
<proteinExistence type="predicted"/>
<feature type="transmembrane region" description="Helical" evidence="1">
    <location>
        <begin position="95"/>
        <end position="114"/>
    </location>
</feature>
<keyword evidence="1" id="KW-0472">Membrane</keyword>
<evidence type="ECO:0000313" key="3">
    <source>
        <dbReference type="Proteomes" id="UP000319671"/>
    </source>
</evidence>
<evidence type="ECO:0000256" key="1">
    <source>
        <dbReference type="SAM" id="Phobius"/>
    </source>
</evidence>
<name>A0A561DE12_9BACI</name>
<keyword evidence="3" id="KW-1185">Reference proteome</keyword>
<feature type="transmembrane region" description="Helical" evidence="1">
    <location>
        <begin position="32"/>
        <end position="49"/>
    </location>
</feature>
<feature type="transmembrane region" description="Helical" evidence="1">
    <location>
        <begin position="70"/>
        <end position="89"/>
    </location>
</feature>
<comment type="caution">
    <text evidence="2">The sequence shown here is derived from an EMBL/GenBank/DDBJ whole genome shotgun (WGS) entry which is preliminary data.</text>
</comment>
<reference evidence="2 3" key="1">
    <citation type="submission" date="2019-06" db="EMBL/GenBank/DDBJ databases">
        <title>Sorghum-associated microbial communities from plants grown in Nebraska, USA.</title>
        <authorList>
            <person name="Schachtman D."/>
        </authorList>
    </citation>
    <scope>NUCLEOTIDE SEQUENCE [LARGE SCALE GENOMIC DNA]</scope>
    <source>
        <strain evidence="2 3">2482</strain>
    </source>
</reference>
<keyword evidence="1" id="KW-1133">Transmembrane helix</keyword>
<feature type="transmembrane region" description="Helical" evidence="1">
    <location>
        <begin position="126"/>
        <end position="148"/>
    </location>
</feature>
<evidence type="ECO:0000313" key="2">
    <source>
        <dbReference type="EMBL" id="TWE01646.1"/>
    </source>
</evidence>
<feature type="transmembrane region" description="Helical" evidence="1">
    <location>
        <begin position="7"/>
        <end position="26"/>
    </location>
</feature>
<keyword evidence="1" id="KW-0812">Transmembrane</keyword>
<dbReference type="AlphaFoldDB" id="A0A561DE12"/>